<dbReference type="STRING" id="540747.SAMN04488031_11340"/>
<gene>
    <name evidence="2" type="ORF">RIdsm_03791</name>
    <name evidence="1" type="ORF">XM52_20600</name>
</gene>
<dbReference type="InterPro" id="IPR038555">
    <property type="entry name" value="Zincin_1_sf"/>
</dbReference>
<dbReference type="Gene3D" id="3.30.2010.20">
    <property type="match status" value="1"/>
</dbReference>
<organism evidence="1 3">
    <name type="scientific">Roseovarius indicus</name>
    <dbReference type="NCBI Taxonomy" id="540747"/>
    <lineage>
        <taxon>Bacteria</taxon>
        <taxon>Pseudomonadati</taxon>
        <taxon>Pseudomonadota</taxon>
        <taxon>Alphaproteobacteria</taxon>
        <taxon>Rhodobacterales</taxon>
        <taxon>Roseobacteraceae</taxon>
        <taxon>Roseovarius</taxon>
    </lineage>
</organism>
<proteinExistence type="predicted"/>
<dbReference type="InterPro" id="IPR010428">
    <property type="entry name" value="Zincin_1"/>
</dbReference>
<dbReference type="RefSeq" id="WP_057819077.1">
    <property type="nucleotide sequence ID" value="NZ_CP031598.1"/>
</dbReference>
<reference evidence="1 3" key="1">
    <citation type="submission" date="2015-04" db="EMBL/GenBank/DDBJ databases">
        <title>The draft genome sequence of Roseovarius indicus B108T.</title>
        <authorList>
            <person name="Li G."/>
            <person name="Lai Q."/>
            <person name="Shao Z."/>
            <person name="Yan P."/>
        </authorList>
    </citation>
    <scope>NUCLEOTIDE SEQUENCE [LARGE SCALE GENOMIC DNA]</scope>
    <source>
        <strain evidence="1 3">B108</strain>
    </source>
</reference>
<evidence type="ECO:0000313" key="3">
    <source>
        <dbReference type="Proteomes" id="UP000051401"/>
    </source>
</evidence>
<evidence type="ECO:0000313" key="1">
    <source>
        <dbReference type="EMBL" id="KRS15965.1"/>
    </source>
</evidence>
<dbReference type="Proteomes" id="UP000325785">
    <property type="component" value="Chromosome"/>
</dbReference>
<dbReference type="Proteomes" id="UP000051401">
    <property type="component" value="Unassembled WGS sequence"/>
</dbReference>
<dbReference type="OrthoDB" id="9806895at2"/>
<dbReference type="EMBL" id="LAXI01000017">
    <property type="protein sequence ID" value="KRS15965.1"/>
    <property type="molecule type" value="Genomic_DNA"/>
</dbReference>
<evidence type="ECO:0000313" key="4">
    <source>
        <dbReference type="Proteomes" id="UP000325785"/>
    </source>
</evidence>
<name>A0A0T5P4A3_9RHOB</name>
<dbReference type="Pfam" id="PF06262">
    <property type="entry name" value="Zincin_1"/>
    <property type="match status" value="1"/>
</dbReference>
<keyword evidence="3" id="KW-1185">Reference proteome</keyword>
<dbReference type="KEGG" id="rid:RIdsm_03791"/>
<evidence type="ECO:0000313" key="2">
    <source>
        <dbReference type="EMBL" id="QEW27966.1"/>
    </source>
</evidence>
<reference evidence="2 4" key="2">
    <citation type="submission" date="2018-08" db="EMBL/GenBank/DDBJ databases">
        <title>Genetic Globetrotter - A new plasmid hitch-hiking vast phylogenetic and geographic distances.</title>
        <authorList>
            <person name="Vollmers J."/>
            <person name="Petersen J."/>
        </authorList>
    </citation>
    <scope>NUCLEOTIDE SEQUENCE [LARGE SCALE GENOMIC DNA]</scope>
    <source>
        <strain evidence="2 4">DSM 26383</strain>
    </source>
</reference>
<dbReference type="PATRIC" id="fig|540747.5.peg.1882"/>
<sequence>MTRPGPSLEKIEEMARAAIESLPEGFQPAAKDVALRVVDWPERWMLDDLGMTDPLELTGLYDGIPMTEKSVIHQPLSPDSVWLFREPILAEWHDRGDVEIEDLVAHVTIHEFAHHFGWSDDDIASIDRWWE</sequence>
<dbReference type="EMBL" id="CP031598">
    <property type="protein sequence ID" value="QEW27966.1"/>
    <property type="molecule type" value="Genomic_DNA"/>
</dbReference>
<protein>
    <submittedName>
        <fullName evidence="1">Neutral zinc metallopeptidase</fullName>
    </submittedName>
    <submittedName>
        <fullName evidence="2">Possibl zinc metallo-peptidase</fullName>
    </submittedName>
</protein>
<dbReference type="AlphaFoldDB" id="A0A0T5P4A3"/>
<dbReference type="CDD" id="cd12952">
    <property type="entry name" value="MMP_ACEL2062"/>
    <property type="match status" value="1"/>
</dbReference>
<accession>A0A0T5P4A3</accession>
<dbReference type="SUPFAM" id="SSF55486">
    <property type="entry name" value="Metalloproteases ('zincins'), catalytic domain"/>
    <property type="match status" value="1"/>
</dbReference>